<name>A0A7S3F676_9EUKA</name>
<dbReference type="AlphaFoldDB" id="A0A7S3F676"/>
<protein>
    <submittedName>
        <fullName evidence="1">Uncharacterized protein</fullName>
    </submittedName>
</protein>
<dbReference type="EMBL" id="HBHX01050375">
    <property type="protein sequence ID" value="CAE0129874.1"/>
    <property type="molecule type" value="Transcribed_RNA"/>
</dbReference>
<organism evidence="1">
    <name type="scientific">Haptolina ericina</name>
    <dbReference type="NCBI Taxonomy" id="156174"/>
    <lineage>
        <taxon>Eukaryota</taxon>
        <taxon>Haptista</taxon>
        <taxon>Haptophyta</taxon>
        <taxon>Prymnesiophyceae</taxon>
        <taxon>Prymnesiales</taxon>
        <taxon>Prymnesiaceae</taxon>
        <taxon>Haptolina</taxon>
    </lineage>
</organism>
<reference evidence="1" key="1">
    <citation type="submission" date="2021-01" db="EMBL/GenBank/DDBJ databases">
        <authorList>
            <person name="Corre E."/>
            <person name="Pelletier E."/>
            <person name="Niang G."/>
            <person name="Scheremetjew M."/>
            <person name="Finn R."/>
            <person name="Kale V."/>
            <person name="Holt S."/>
            <person name="Cochrane G."/>
            <person name="Meng A."/>
            <person name="Brown T."/>
            <person name="Cohen L."/>
        </authorList>
    </citation>
    <scope>NUCLEOTIDE SEQUENCE</scope>
    <source>
        <strain evidence="1">CCMP281</strain>
    </source>
</reference>
<gene>
    <name evidence="1" type="ORF">HERI1096_LOCUS27826</name>
</gene>
<proteinExistence type="predicted"/>
<sequence length="194" mass="20816">MLNVTLTSCLQRYSDAVVNGTHQLALPNQTVPDWVYSLPEPTRSQKIHDVQVYGSPNVFDQFAPHVTIGWASNVTMVAAAVTAMGPSPPSTFVAATVALGVTGDHGTVLRGKDLAVFNLTTGGDPCRVLHLNAADCEADTTTSGGCVWCDIVDVPAFCTTRTNAHDLPRFPPHQCNWGMPRDMVLRPTQTARGE</sequence>
<evidence type="ECO:0000313" key="1">
    <source>
        <dbReference type="EMBL" id="CAE0129874.1"/>
    </source>
</evidence>
<accession>A0A7S3F676</accession>